<dbReference type="Pfam" id="PF16036">
    <property type="entry name" value="Chalcone_3"/>
    <property type="match status" value="1"/>
</dbReference>
<feature type="signal peptide" evidence="1">
    <location>
        <begin position="1"/>
        <end position="18"/>
    </location>
</feature>
<keyword evidence="4" id="KW-1185">Reference proteome</keyword>
<dbReference type="SUPFAM" id="SSF54626">
    <property type="entry name" value="Chalcone isomerase"/>
    <property type="match status" value="1"/>
</dbReference>
<dbReference type="OrthoDB" id="270742at2"/>
<dbReference type="RefSeq" id="WP_111062980.1">
    <property type="nucleotide sequence ID" value="NZ_JBHUCU010000032.1"/>
</dbReference>
<dbReference type="InterPro" id="IPR036298">
    <property type="entry name" value="Chalcone_isomerase_sf"/>
</dbReference>
<organism evidence="3 4">
    <name type="scientific">Putridiphycobacter roseus</name>
    <dbReference type="NCBI Taxonomy" id="2219161"/>
    <lineage>
        <taxon>Bacteria</taxon>
        <taxon>Pseudomonadati</taxon>
        <taxon>Bacteroidota</taxon>
        <taxon>Flavobacteriia</taxon>
        <taxon>Flavobacteriales</taxon>
        <taxon>Crocinitomicaceae</taxon>
        <taxon>Putridiphycobacter</taxon>
    </lineage>
</organism>
<comment type="caution">
    <text evidence="3">The sequence shown here is derived from an EMBL/GenBank/DDBJ whole genome shotgun (WGS) entry which is preliminary data.</text>
</comment>
<gene>
    <name evidence="3" type="ORF">DNU06_09280</name>
</gene>
<evidence type="ECO:0000313" key="3">
    <source>
        <dbReference type="EMBL" id="PZE16934.1"/>
    </source>
</evidence>
<dbReference type="GO" id="GO:0016872">
    <property type="term" value="F:intramolecular lyase activity"/>
    <property type="evidence" value="ECO:0007669"/>
    <property type="project" value="InterPro"/>
</dbReference>
<proteinExistence type="predicted"/>
<keyword evidence="3" id="KW-0413">Isomerase</keyword>
<dbReference type="Gene3D" id="3.50.70.10">
    <property type="match status" value="1"/>
</dbReference>
<reference evidence="3 4" key="1">
    <citation type="submission" date="2018-06" db="EMBL/GenBank/DDBJ databases">
        <title>The draft genome sequence of Crocinitomix sp. SM1701.</title>
        <authorList>
            <person name="Zhang X."/>
        </authorList>
    </citation>
    <scope>NUCLEOTIDE SEQUENCE [LARGE SCALE GENOMIC DNA]</scope>
    <source>
        <strain evidence="3 4">SM1701</strain>
    </source>
</reference>
<feature type="chain" id="PRO_5015838706" evidence="1">
    <location>
        <begin position="19"/>
        <end position="189"/>
    </location>
</feature>
<evidence type="ECO:0000259" key="2">
    <source>
        <dbReference type="Pfam" id="PF16036"/>
    </source>
</evidence>
<evidence type="ECO:0000313" key="4">
    <source>
        <dbReference type="Proteomes" id="UP000249248"/>
    </source>
</evidence>
<evidence type="ECO:0000256" key="1">
    <source>
        <dbReference type="SAM" id="SignalP"/>
    </source>
</evidence>
<dbReference type="EMBL" id="QKSB01000005">
    <property type="protein sequence ID" value="PZE16934.1"/>
    <property type="molecule type" value="Genomic_DNA"/>
</dbReference>
<protein>
    <submittedName>
        <fullName evidence="3">Chalcone isomerase</fullName>
    </submittedName>
</protein>
<dbReference type="AlphaFoldDB" id="A0A2W1MZU3"/>
<feature type="domain" description="Chalcone isomerase" evidence="2">
    <location>
        <begin position="23"/>
        <end position="188"/>
    </location>
</feature>
<dbReference type="InterPro" id="IPR016087">
    <property type="entry name" value="Chalcone_isomerase"/>
</dbReference>
<sequence>MKKSLLLIALFVSTTLMAQTGGTKVNGIILPNVVKVNDQYLKINGAGVREKMFLDLYICALYMEKKSNVAQTIIDANSNMAIKIRIISSLVTRENMEEAIREGFAKATNDNTKALDAKINDLINKGFAGDIEKGDVFDLEYAPGKGTSLKKNGKVLVVLTGLDFKKALFGIWLCESPADANLKKKMLGN</sequence>
<dbReference type="Proteomes" id="UP000249248">
    <property type="component" value="Unassembled WGS sequence"/>
</dbReference>
<dbReference type="InterPro" id="IPR016088">
    <property type="entry name" value="Chalcone_isomerase_3-sand"/>
</dbReference>
<accession>A0A2W1MZU3</accession>
<keyword evidence="1" id="KW-0732">Signal</keyword>
<name>A0A2W1MZU3_9FLAO</name>